<dbReference type="Pfam" id="PF22848">
    <property type="entry name" value="ASD1_dom"/>
    <property type="match status" value="1"/>
</dbReference>
<keyword evidence="3" id="KW-1185">Reference proteome</keyword>
<gene>
    <name evidence="2" type="ORF">Vau01_121180</name>
</gene>
<dbReference type="GO" id="GO:0046556">
    <property type="term" value="F:alpha-L-arabinofuranosidase activity"/>
    <property type="evidence" value="ECO:0007669"/>
    <property type="project" value="TreeGrafter"/>
</dbReference>
<dbReference type="Proteomes" id="UP000612585">
    <property type="component" value="Unassembled WGS sequence"/>
</dbReference>
<evidence type="ECO:0000259" key="1">
    <source>
        <dbReference type="Pfam" id="PF22848"/>
    </source>
</evidence>
<evidence type="ECO:0000313" key="2">
    <source>
        <dbReference type="EMBL" id="GIJ64602.1"/>
    </source>
</evidence>
<organism evidence="2 3">
    <name type="scientific">Virgisporangium aurantiacum</name>
    <dbReference type="NCBI Taxonomy" id="175570"/>
    <lineage>
        <taxon>Bacteria</taxon>
        <taxon>Bacillati</taxon>
        <taxon>Actinomycetota</taxon>
        <taxon>Actinomycetes</taxon>
        <taxon>Micromonosporales</taxon>
        <taxon>Micromonosporaceae</taxon>
        <taxon>Virgisporangium</taxon>
    </lineage>
</organism>
<sequence length="217" mass="23952">MFHGSSNGLRVGSNGLRVDLAQTIAALRPRFVCFPGGCVAHGFGLDNAYRWPRTLGALQDRRPDFNIWGYHQSFGLGYLEYFRFCDQIEATPLPVLAAGVCCQNFPGGAEAIPDAEFDEYTAEVLALIEFANGGPDTAWGARRAELGHPEPFGLRYLALGNEDEITPAFQERFARLFAAVRDRHPEVTVIGTVGSSGIRHRLRARLEARARARSTDR</sequence>
<reference evidence="2" key="1">
    <citation type="submission" date="2021-01" db="EMBL/GenBank/DDBJ databases">
        <title>Whole genome shotgun sequence of Virgisporangium aurantiacum NBRC 16421.</title>
        <authorList>
            <person name="Komaki H."/>
            <person name="Tamura T."/>
        </authorList>
    </citation>
    <scope>NUCLEOTIDE SEQUENCE</scope>
    <source>
        <strain evidence="2">NBRC 16421</strain>
    </source>
</reference>
<proteinExistence type="predicted"/>
<evidence type="ECO:0000313" key="3">
    <source>
        <dbReference type="Proteomes" id="UP000612585"/>
    </source>
</evidence>
<accession>A0A8J4EAB3</accession>
<name>A0A8J4EAB3_9ACTN</name>
<dbReference type="RefSeq" id="WP_204013616.1">
    <property type="nucleotide sequence ID" value="NZ_BOPG01000122.1"/>
</dbReference>
<dbReference type="EMBL" id="BOPG01000122">
    <property type="protein sequence ID" value="GIJ64602.1"/>
    <property type="molecule type" value="Genomic_DNA"/>
</dbReference>
<dbReference type="AlphaFoldDB" id="A0A8J4EAB3"/>
<dbReference type="PANTHER" id="PTHR31776">
    <property type="entry name" value="ALPHA-L-ARABINOFURANOSIDASE 1"/>
    <property type="match status" value="1"/>
</dbReference>
<protein>
    <recommendedName>
        <fullName evidence="1">Alpha-L-arabinofuranosidase 1 catalytic domain-containing protein</fullName>
    </recommendedName>
</protein>
<dbReference type="InterPro" id="IPR017853">
    <property type="entry name" value="GH"/>
</dbReference>
<feature type="domain" description="Alpha-L-arabinofuranosidase 1 catalytic" evidence="1">
    <location>
        <begin position="24"/>
        <end position="194"/>
    </location>
</feature>
<dbReference type="SUPFAM" id="SSF51445">
    <property type="entry name" value="(Trans)glycosidases"/>
    <property type="match status" value="1"/>
</dbReference>
<dbReference type="PANTHER" id="PTHR31776:SF26">
    <property type="entry name" value="SECRETED ARABINOSIDASE"/>
    <property type="match status" value="1"/>
</dbReference>
<dbReference type="Gene3D" id="3.20.20.80">
    <property type="entry name" value="Glycosidases"/>
    <property type="match status" value="1"/>
</dbReference>
<comment type="caution">
    <text evidence="2">The sequence shown here is derived from an EMBL/GenBank/DDBJ whole genome shotgun (WGS) entry which is preliminary data.</text>
</comment>
<dbReference type="InterPro" id="IPR055235">
    <property type="entry name" value="ASD1_cat"/>
</dbReference>
<dbReference type="InterPro" id="IPR051563">
    <property type="entry name" value="Glycosyl_Hydrolase_51"/>
</dbReference>